<feature type="transmembrane region" description="Helical" evidence="6">
    <location>
        <begin position="496"/>
        <end position="515"/>
    </location>
</feature>
<sequence length="547" mass="57535">MLPDYKRNDSMDEEKGTEMRIEDAKVTVEPVHTVSRRAIGCVVGACFAIFAAVFGVTSTGVYAAAIGAGAGNVSETPWFSNTAQICQVILGPLVSLSADLWGRKPFMVAGLAIGAVGAIVTSTSHMHQVALVGVVLTGIGFSPQGLYVAICSEVMPRSQRPKMQAIFNIASSLGGTMGIAAGGLYVKYNVVGAGWRMIYGTLAIAYGLACITIFLSYRPLQKRPDVSAVFHQRNPALVLDLIGVALLICGVPPLYYGLISALNPYKWSDAHVLAPLLTGVAGLVAFGLWEWKGNKEGLLHHALSEPQQLAGINFLWFFIPSTLATPVFGWASQRFKEVKISLIVGFGLFLVASIGMATVNPDSRIAFRVYAAIAGIAFASPLTLMSVCAQLAAPPQLLALASINLLVSRALGGVVAVACYNAVSKTKIAALVGPRLAAAVTPLGFPSSELAGLVHAAQLSGAEGVAALKELKGATPAVIKAVQLAMRQVYADSYRWVWVIAAPVALIAIVLVLLLEPIAPMMTARVDAPADVKNDAQTSLDREIEAI</sequence>
<evidence type="ECO:0000313" key="8">
    <source>
        <dbReference type="EMBL" id="CTR07923.1"/>
    </source>
</evidence>
<dbReference type="Pfam" id="PF06609">
    <property type="entry name" value="TRI12"/>
    <property type="match status" value="1"/>
</dbReference>
<keyword evidence="2" id="KW-0813">Transport</keyword>
<dbReference type="Gene3D" id="1.20.1250.20">
    <property type="entry name" value="MFS general substrate transporter like domains"/>
    <property type="match status" value="2"/>
</dbReference>
<feature type="transmembrane region" description="Helical" evidence="6">
    <location>
        <begin position="105"/>
        <end position="123"/>
    </location>
</feature>
<feature type="transmembrane region" description="Helical" evidence="6">
    <location>
        <begin position="369"/>
        <end position="392"/>
    </location>
</feature>
<evidence type="ECO:0000259" key="7">
    <source>
        <dbReference type="PROSITE" id="PS50850"/>
    </source>
</evidence>
<comment type="subcellular location">
    <subcellularLocation>
        <location evidence="1">Membrane</location>
        <topology evidence="1">Multi-pass membrane protein</topology>
    </subcellularLocation>
</comment>
<evidence type="ECO:0000256" key="4">
    <source>
        <dbReference type="ARBA" id="ARBA00022989"/>
    </source>
</evidence>
<feature type="transmembrane region" description="Helical" evidence="6">
    <location>
        <begin position="129"/>
        <end position="154"/>
    </location>
</feature>
<dbReference type="PANTHER" id="PTHR23501">
    <property type="entry name" value="MAJOR FACILITATOR SUPERFAMILY"/>
    <property type="match status" value="1"/>
</dbReference>
<dbReference type="InterPro" id="IPR011701">
    <property type="entry name" value="MFS"/>
</dbReference>
<dbReference type="PROSITE" id="PS00216">
    <property type="entry name" value="SUGAR_TRANSPORT_1"/>
    <property type="match status" value="1"/>
</dbReference>
<dbReference type="InterPro" id="IPR020846">
    <property type="entry name" value="MFS_dom"/>
</dbReference>
<feature type="transmembrane region" description="Helical" evidence="6">
    <location>
        <begin position="310"/>
        <end position="332"/>
    </location>
</feature>
<evidence type="ECO:0000256" key="6">
    <source>
        <dbReference type="SAM" id="Phobius"/>
    </source>
</evidence>
<evidence type="ECO:0000256" key="1">
    <source>
        <dbReference type="ARBA" id="ARBA00004141"/>
    </source>
</evidence>
<feature type="transmembrane region" description="Helical" evidence="6">
    <location>
        <begin position="198"/>
        <end position="217"/>
    </location>
</feature>
<dbReference type="EMBL" id="CWKI01000007">
    <property type="protein sequence ID" value="CTR07923.1"/>
    <property type="molecule type" value="Genomic_DNA"/>
</dbReference>
<keyword evidence="9" id="KW-1185">Reference proteome</keyword>
<keyword evidence="4 6" id="KW-1133">Transmembrane helix</keyword>
<feature type="transmembrane region" description="Helical" evidence="6">
    <location>
        <begin position="237"/>
        <end position="258"/>
    </location>
</feature>
<dbReference type="OMA" id="YWIQMAL"/>
<keyword evidence="3 6" id="KW-0812">Transmembrane</keyword>
<keyword evidence="5 6" id="KW-0472">Membrane</keyword>
<feature type="transmembrane region" description="Helical" evidence="6">
    <location>
        <begin position="166"/>
        <end position="186"/>
    </location>
</feature>
<evidence type="ECO:0000313" key="9">
    <source>
        <dbReference type="Proteomes" id="UP000199069"/>
    </source>
</evidence>
<dbReference type="InterPro" id="IPR005829">
    <property type="entry name" value="Sugar_transporter_CS"/>
</dbReference>
<protein>
    <submittedName>
        <fullName evidence="8">FGENESH: predicted gene_7.169 protein</fullName>
    </submittedName>
</protein>
<dbReference type="Proteomes" id="UP000199069">
    <property type="component" value="Unassembled WGS sequence"/>
</dbReference>
<dbReference type="InterPro" id="IPR036259">
    <property type="entry name" value="MFS_trans_sf"/>
</dbReference>
<dbReference type="PROSITE" id="PS50850">
    <property type="entry name" value="MFS"/>
    <property type="match status" value="1"/>
</dbReference>
<feature type="domain" description="Major facilitator superfamily (MFS) profile" evidence="7">
    <location>
        <begin position="41"/>
        <end position="520"/>
    </location>
</feature>
<reference evidence="8 9" key="1">
    <citation type="submission" date="2015-07" db="EMBL/GenBank/DDBJ databases">
        <authorList>
            <person name="Cajimat M.N.B."/>
            <person name="Milazzo M.L."/>
            <person name="Fulhorst C.F."/>
        </authorList>
    </citation>
    <scope>NUCLEOTIDE SEQUENCE [LARGE SCALE GENOMIC DNA]</scope>
    <source>
        <strain evidence="8">Single colony</strain>
    </source>
</reference>
<accession>A0A0K3CG63</accession>
<dbReference type="GO" id="GO:0005886">
    <property type="term" value="C:plasma membrane"/>
    <property type="evidence" value="ECO:0007669"/>
    <property type="project" value="TreeGrafter"/>
</dbReference>
<evidence type="ECO:0000256" key="5">
    <source>
        <dbReference type="ARBA" id="ARBA00023136"/>
    </source>
</evidence>
<dbReference type="SUPFAM" id="SSF103473">
    <property type="entry name" value="MFS general substrate transporter"/>
    <property type="match status" value="1"/>
</dbReference>
<dbReference type="Pfam" id="PF07690">
    <property type="entry name" value="MFS_1"/>
    <property type="match status" value="1"/>
</dbReference>
<dbReference type="PANTHER" id="PTHR23501:SF195">
    <property type="entry name" value="PEP5"/>
    <property type="match status" value="1"/>
</dbReference>
<evidence type="ECO:0000256" key="3">
    <source>
        <dbReference type="ARBA" id="ARBA00022692"/>
    </source>
</evidence>
<name>A0A0K3CG63_RHOTO</name>
<dbReference type="InterPro" id="IPR010573">
    <property type="entry name" value="MFS_Str1/Tri12-like"/>
</dbReference>
<feature type="transmembrane region" description="Helical" evidence="6">
    <location>
        <begin position="338"/>
        <end position="357"/>
    </location>
</feature>
<gene>
    <name evidence="8" type="primary">FGENESH: predicted gene_7.169</name>
    <name evidence="8" type="ORF">BN2166_0037840</name>
</gene>
<feature type="transmembrane region" description="Helical" evidence="6">
    <location>
        <begin position="398"/>
        <end position="421"/>
    </location>
</feature>
<organism evidence="8 9">
    <name type="scientific">Rhodotorula toruloides</name>
    <name type="common">Yeast</name>
    <name type="synonym">Rhodosporidium toruloides</name>
    <dbReference type="NCBI Taxonomy" id="5286"/>
    <lineage>
        <taxon>Eukaryota</taxon>
        <taxon>Fungi</taxon>
        <taxon>Dikarya</taxon>
        <taxon>Basidiomycota</taxon>
        <taxon>Pucciniomycotina</taxon>
        <taxon>Microbotryomycetes</taxon>
        <taxon>Sporidiobolales</taxon>
        <taxon>Sporidiobolaceae</taxon>
        <taxon>Rhodotorula</taxon>
    </lineage>
</organism>
<proteinExistence type="predicted"/>
<dbReference type="AlphaFoldDB" id="A0A0K3CG63"/>
<evidence type="ECO:0000256" key="2">
    <source>
        <dbReference type="ARBA" id="ARBA00022448"/>
    </source>
</evidence>
<feature type="transmembrane region" description="Helical" evidence="6">
    <location>
        <begin position="42"/>
        <end position="66"/>
    </location>
</feature>
<feature type="transmembrane region" description="Helical" evidence="6">
    <location>
        <begin position="270"/>
        <end position="289"/>
    </location>
</feature>
<dbReference type="GO" id="GO:0022857">
    <property type="term" value="F:transmembrane transporter activity"/>
    <property type="evidence" value="ECO:0007669"/>
    <property type="project" value="InterPro"/>
</dbReference>